<feature type="region of interest" description="Disordered" evidence="2">
    <location>
        <begin position="377"/>
        <end position="404"/>
    </location>
</feature>
<feature type="transmembrane region" description="Helical" evidence="3">
    <location>
        <begin position="89"/>
        <end position="109"/>
    </location>
</feature>
<keyword evidence="6" id="KW-1185">Reference proteome</keyword>
<evidence type="ECO:0000313" key="5">
    <source>
        <dbReference type="EMBL" id="MDQ0422742.1"/>
    </source>
</evidence>
<evidence type="ECO:0000259" key="4">
    <source>
        <dbReference type="PROSITE" id="PS50887"/>
    </source>
</evidence>
<dbReference type="Proteomes" id="UP001238496">
    <property type="component" value="Unassembled WGS sequence"/>
</dbReference>
<dbReference type="RefSeq" id="WP_307375650.1">
    <property type="nucleotide sequence ID" value="NZ_JAUSUW010000012.1"/>
</dbReference>
<evidence type="ECO:0000313" key="6">
    <source>
        <dbReference type="Proteomes" id="UP001238496"/>
    </source>
</evidence>
<dbReference type="PANTHER" id="PTHR45138:SF24">
    <property type="entry name" value="DIGUANYLATE CYCLASE DGCC-RELATED"/>
    <property type="match status" value="1"/>
</dbReference>
<dbReference type="Pfam" id="PF00990">
    <property type="entry name" value="GGDEF"/>
    <property type="match status" value="1"/>
</dbReference>
<protein>
    <recommendedName>
        <fullName evidence="1">diguanylate cyclase</fullName>
        <ecNumber evidence="1">2.7.7.65</ecNumber>
    </recommendedName>
</protein>
<dbReference type="NCBIfam" id="TIGR00254">
    <property type="entry name" value="GGDEF"/>
    <property type="match status" value="1"/>
</dbReference>
<dbReference type="SMART" id="SM00267">
    <property type="entry name" value="GGDEF"/>
    <property type="match status" value="1"/>
</dbReference>
<proteinExistence type="predicted"/>
<evidence type="ECO:0000256" key="2">
    <source>
        <dbReference type="SAM" id="MobiDB-lite"/>
    </source>
</evidence>
<dbReference type="InterPro" id="IPR029787">
    <property type="entry name" value="Nucleotide_cyclase"/>
</dbReference>
<feature type="transmembrane region" description="Helical" evidence="3">
    <location>
        <begin position="153"/>
        <end position="173"/>
    </location>
</feature>
<reference evidence="5 6" key="1">
    <citation type="submission" date="2023-07" db="EMBL/GenBank/DDBJ databases">
        <title>Genomic Encyclopedia of Type Strains, Phase IV (KMG-IV): sequencing the most valuable type-strain genomes for metagenomic binning, comparative biology and taxonomic classification.</title>
        <authorList>
            <person name="Goeker M."/>
        </authorList>
    </citation>
    <scope>NUCLEOTIDE SEQUENCE [LARGE SCALE GENOMIC DNA]</scope>
    <source>
        <strain evidence="5 6">DSM 1111</strain>
    </source>
</reference>
<dbReference type="CDD" id="cd01949">
    <property type="entry name" value="GGDEF"/>
    <property type="match status" value="1"/>
</dbReference>
<feature type="domain" description="GGDEF" evidence="4">
    <location>
        <begin position="244"/>
        <end position="377"/>
    </location>
</feature>
<name>A0ABU0GBL9_9HYPH</name>
<feature type="transmembrane region" description="Helical" evidence="3">
    <location>
        <begin position="115"/>
        <end position="132"/>
    </location>
</feature>
<dbReference type="SUPFAM" id="SSF55073">
    <property type="entry name" value="Nucleotide cyclase"/>
    <property type="match status" value="1"/>
</dbReference>
<dbReference type="InterPro" id="IPR000160">
    <property type="entry name" value="GGDEF_dom"/>
</dbReference>
<dbReference type="PROSITE" id="PS50887">
    <property type="entry name" value="GGDEF"/>
    <property type="match status" value="1"/>
</dbReference>
<gene>
    <name evidence="5" type="ORF">J2045_003792</name>
</gene>
<evidence type="ECO:0000256" key="1">
    <source>
        <dbReference type="ARBA" id="ARBA00012528"/>
    </source>
</evidence>
<accession>A0ABU0GBL9</accession>
<dbReference type="EC" id="2.7.7.65" evidence="1"/>
<dbReference type="Gene3D" id="3.30.70.270">
    <property type="match status" value="1"/>
</dbReference>
<feature type="transmembrane region" description="Helical" evidence="3">
    <location>
        <begin position="6"/>
        <end position="25"/>
    </location>
</feature>
<dbReference type="InterPro" id="IPR043128">
    <property type="entry name" value="Rev_trsase/Diguanyl_cyclase"/>
</dbReference>
<dbReference type="InterPro" id="IPR050469">
    <property type="entry name" value="Diguanylate_Cyclase"/>
</dbReference>
<dbReference type="EMBL" id="JAUSUW010000012">
    <property type="protein sequence ID" value="MDQ0422742.1"/>
    <property type="molecule type" value="Genomic_DNA"/>
</dbReference>
<dbReference type="PANTHER" id="PTHR45138">
    <property type="entry name" value="REGULATORY COMPONENTS OF SENSORY TRANSDUCTION SYSTEM"/>
    <property type="match status" value="1"/>
</dbReference>
<feature type="transmembrane region" description="Helical" evidence="3">
    <location>
        <begin position="58"/>
        <end position="77"/>
    </location>
</feature>
<feature type="transmembrane region" description="Helical" evidence="3">
    <location>
        <begin position="185"/>
        <end position="206"/>
    </location>
</feature>
<keyword evidence="3" id="KW-0472">Membrane</keyword>
<comment type="caution">
    <text evidence="5">The sequence shown here is derived from an EMBL/GenBank/DDBJ whole genome shotgun (WGS) entry which is preliminary data.</text>
</comment>
<feature type="transmembrane region" description="Helical" evidence="3">
    <location>
        <begin position="32"/>
        <end position="52"/>
    </location>
</feature>
<keyword evidence="3" id="KW-0812">Transmembrane</keyword>
<keyword evidence="3" id="KW-1133">Transmembrane helix</keyword>
<sequence>MVTVFTYNAVINLSVMMVATVAWARNPHQKEITFWALAAWFMVIGTICSSLTEHVPYNIMGYIGGVIYVARTGMIRLGFKQFFGQSYSLWQAFGIALLVCVGLVLAEFLEDPTPVRIALIYLGSAINLALGVQDLWRGKSGEHLPSGRLAAMVYAAYALTSVAIVPLPILYPIRFEGTTPVSDWLTYTSMLLLIFNLLAFLMAMVLKLERSGEIQRRLAERDHLTGIVNRRIFLQQAARLAAQPGTAIAVLDLDHFKRINDTYGHKGGDDALLQFAERTLRVLPPDAIFGRLGGEEFGICLPGRDRASAWNTLNTVRLALAGEDIRSEEHRFRLTLSCGLVVTDEPSRSLDAWMAVADAGLYAAKHEGRNRVVVEERAQQRDEPAAPQLEPGQGDWANVARLSA</sequence>
<organism evidence="5 6">
    <name type="scientific">Peteryoungia aggregata LMG 23059</name>
    <dbReference type="NCBI Taxonomy" id="1368425"/>
    <lineage>
        <taxon>Bacteria</taxon>
        <taxon>Pseudomonadati</taxon>
        <taxon>Pseudomonadota</taxon>
        <taxon>Alphaproteobacteria</taxon>
        <taxon>Hyphomicrobiales</taxon>
        <taxon>Rhizobiaceae</taxon>
        <taxon>Peteryoungia</taxon>
    </lineage>
</organism>
<evidence type="ECO:0000256" key="3">
    <source>
        <dbReference type="SAM" id="Phobius"/>
    </source>
</evidence>